<reference evidence="1" key="1">
    <citation type="submission" date="2025-05" db="UniProtKB">
        <authorList>
            <consortium name="Ensembl"/>
        </authorList>
    </citation>
    <scope>IDENTIFICATION</scope>
</reference>
<accession>A0A8C8YGQ3</accession>
<name>A0A8C8YGQ3_PROSS</name>
<protein>
    <submittedName>
        <fullName evidence="1">Uncharacterized protein</fullName>
    </submittedName>
</protein>
<dbReference type="Ensembl" id="ENSPSMT00000004391.1">
    <property type="protein sequence ID" value="ENSPSMP00000003604.1"/>
    <property type="gene ID" value="ENSPSMG00000002953.1"/>
</dbReference>
<evidence type="ECO:0000313" key="2">
    <source>
        <dbReference type="Proteomes" id="UP000694414"/>
    </source>
</evidence>
<dbReference type="AlphaFoldDB" id="A0A8C8YGQ3"/>
<dbReference type="Ensembl" id="ENSPSMT00000039749.1">
    <property type="protein sequence ID" value="ENSPSMP00000034478.1"/>
    <property type="gene ID" value="ENSPSMG00000023759.1"/>
</dbReference>
<dbReference type="Proteomes" id="UP000694414">
    <property type="component" value="Unplaced"/>
</dbReference>
<proteinExistence type="predicted"/>
<sequence>MEGNSLRQEIFLTLKVMLSTKHSLFTKFPVTCEGNDLPGNFSNQVMRGSPPPEMYMCEEKVDIIINTQKYIFLREREITVV</sequence>
<organism evidence="1 2">
    <name type="scientific">Prolemur simus</name>
    <name type="common">Greater bamboo lemur</name>
    <name type="synonym">Hapalemur simus</name>
    <dbReference type="NCBI Taxonomy" id="1328070"/>
    <lineage>
        <taxon>Eukaryota</taxon>
        <taxon>Metazoa</taxon>
        <taxon>Chordata</taxon>
        <taxon>Craniata</taxon>
        <taxon>Vertebrata</taxon>
        <taxon>Euteleostomi</taxon>
        <taxon>Mammalia</taxon>
        <taxon>Eutheria</taxon>
        <taxon>Euarchontoglires</taxon>
        <taxon>Primates</taxon>
        <taxon>Strepsirrhini</taxon>
        <taxon>Lemuriformes</taxon>
        <taxon>Lemuridae</taxon>
        <taxon>Prolemur</taxon>
    </lineage>
</organism>
<dbReference type="GeneTree" id="ENSGT00960000190236"/>
<evidence type="ECO:0000313" key="1">
    <source>
        <dbReference type="Ensembl" id="ENSPSMP00000003604.1"/>
    </source>
</evidence>
<keyword evidence="2" id="KW-1185">Reference proteome</keyword>